<dbReference type="Proteomes" id="UP001433508">
    <property type="component" value="Unassembled WGS sequence"/>
</dbReference>
<keyword evidence="2" id="KW-1185">Reference proteome</keyword>
<comment type="caution">
    <text evidence="1">The sequence shown here is derived from an EMBL/GenBank/DDBJ whole genome shotgun (WGS) entry which is preliminary data.</text>
</comment>
<evidence type="ECO:0000313" key="2">
    <source>
        <dbReference type="Proteomes" id="UP001433508"/>
    </source>
</evidence>
<accession>A0ACC3TDK8</accession>
<gene>
    <name evidence="1" type="ORF">V1525DRAFT_393354</name>
</gene>
<sequence length="1190" mass="134388">MTVTSAVSITYYDPFGVYPHIIKDIQSRLPLRNLHWHDPPRPLRSIASLSINLYEESLNDDVTLQHQIPGLLDTPYMKIMLVKCEDNDTYRASVRKIIREWFSTKVASKRDSTEWLIIYYAPNLSNSSNPALRFKSGVFDKIRSDFNTSSKEDRCMLVKPGRTTVDTAGPQVNENVEAWNEIMVKIKAGVLDAFGKRIRMYEGEAKKLEAKKGIPGWNFATFFVMKEGLALSFENVGLLEDALMQYDELDATFMQLMRDNTVTYFQNVGFSPDSTSSLLSRDKDVSIRHAILENNISLFDFRCYLFSRQALLLLTLMSSAPSPSMAAMRMANFLIRSRNFTLETSRMLVYYGKNPYLVANWVYGVVQEILDATEVETQAIQGGRTRDVAEGRAEVLLLSRSAIERLASRKGWRIGNVDFEDINLNTDTVITTEDDELARFLNPTLKEILSDETSFMTAYMEITDAVMSYYESADRTRSVDKLRAQQAIVKYQEQKYEEAARLLASLPQLYSSQGWELISTNLFLIYAHCLYKLDRKEEYVKLYLQILTTRKYSSIQQQSEICEKIKGASRDMENDMTFSLSSLFSTSVSKQIDVSTTKDDSFYITMEIYNPFDVEWTITTASVRLIEPGGMKHTVLFRSTDEVILPSGRKTVTLQSAHDIPGIYEIDNIEFRMGSLLLVKDYFGDAPLENQRMRLYQQPGNLDVSLSTPSRMRLDDAKKVLIKIHTGWNDIEFGKVIARSASSGLRLLILETEASLKHDDSTRSFGLQHTAEATPLLEFGPVNPESTLSLAIPYIAETETKESYIRVQVEFKTKSQKFYSLSVTRHVSIGLPLAVNVQDIFKASSLFSKFSVSCIGPSTPLRIVSGTLIGNEQFAVSGGQNTARPCVAFPKQPVTYVYSVTQNPKKILERQNRLPLSLLIRYRKLEDEMRGTLTRTIADKLKSVGMEKYLLLVEHHAQALLRCDFTSYGFLNKLVLGKYETGQWGAVLMQIGPTDREIVSGALAEIYDDIPADSEEILATDTKELVILVEIPTVQLLFTVELQYSTDSGQAAKSIESPSRSSCIFSDKVFYIGQAIPVILRLQCSTAWSGNGHDLLEKGDIEFGYEVMAPSDTWIVSGKRKGHFTVSDKPITFPLVIIPIRHGNLLLPTIEVRPSQRQHEQITAEVEYKNNAESVLVLPEVSNVVLAVGE</sequence>
<reference evidence="2" key="1">
    <citation type="journal article" date="2024" name="Front. Bioeng. Biotechnol.">
        <title>Genome-scale model development and genomic sequencing of the oleaginous clade Lipomyces.</title>
        <authorList>
            <person name="Czajka J.J."/>
            <person name="Han Y."/>
            <person name="Kim J."/>
            <person name="Mondo S.J."/>
            <person name="Hofstad B.A."/>
            <person name="Robles A."/>
            <person name="Haridas S."/>
            <person name="Riley R."/>
            <person name="LaButti K."/>
            <person name="Pangilinan J."/>
            <person name="Andreopoulos W."/>
            <person name="Lipzen A."/>
            <person name="Yan J."/>
            <person name="Wang M."/>
            <person name="Ng V."/>
            <person name="Grigoriev I.V."/>
            <person name="Spatafora J.W."/>
            <person name="Magnuson J.K."/>
            <person name="Baker S.E."/>
            <person name="Pomraning K.R."/>
        </authorList>
    </citation>
    <scope>NUCLEOTIDE SEQUENCE [LARGE SCALE GENOMIC DNA]</scope>
    <source>
        <strain evidence="2">CBS 7786</strain>
    </source>
</reference>
<protein>
    <submittedName>
        <fullName evidence="1">Trafficking protein particle complex subunit 10</fullName>
    </submittedName>
</protein>
<evidence type="ECO:0000313" key="1">
    <source>
        <dbReference type="EMBL" id="KAK9240982.1"/>
    </source>
</evidence>
<name>A0ACC3TDK8_LIPKO</name>
<organism evidence="1 2">
    <name type="scientific">Lipomyces kononenkoae</name>
    <name type="common">Yeast</name>
    <dbReference type="NCBI Taxonomy" id="34357"/>
    <lineage>
        <taxon>Eukaryota</taxon>
        <taxon>Fungi</taxon>
        <taxon>Dikarya</taxon>
        <taxon>Ascomycota</taxon>
        <taxon>Saccharomycotina</taxon>
        <taxon>Lipomycetes</taxon>
        <taxon>Lipomycetales</taxon>
        <taxon>Lipomycetaceae</taxon>
        <taxon>Lipomyces</taxon>
    </lineage>
</organism>
<dbReference type="EMBL" id="MU971336">
    <property type="protein sequence ID" value="KAK9240982.1"/>
    <property type="molecule type" value="Genomic_DNA"/>
</dbReference>
<proteinExistence type="predicted"/>